<dbReference type="PROSITE" id="PS50977">
    <property type="entry name" value="HTH_TETR_2"/>
    <property type="match status" value="1"/>
</dbReference>
<evidence type="ECO:0000256" key="1">
    <source>
        <dbReference type="ARBA" id="ARBA00023015"/>
    </source>
</evidence>
<dbReference type="PANTHER" id="PTHR47506:SF6">
    <property type="entry name" value="HTH-TYPE TRANSCRIPTIONAL REPRESSOR NEMR"/>
    <property type="match status" value="1"/>
</dbReference>
<dbReference type="InterPro" id="IPR009057">
    <property type="entry name" value="Homeodomain-like_sf"/>
</dbReference>
<evidence type="ECO:0000313" key="6">
    <source>
        <dbReference type="EMBL" id="OYQ34469.1"/>
    </source>
</evidence>
<evidence type="ECO:0000256" key="4">
    <source>
        <dbReference type="PROSITE-ProRule" id="PRU00335"/>
    </source>
</evidence>
<dbReference type="PANTHER" id="PTHR47506">
    <property type="entry name" value="TRANSCRIPTIONAL REGULATORY PROTEIN"/>
    <property type="match status" value="1"/>
</dbReference>
<evidence type="ECO:0000259" key="5">
    <source>
        <dbReference type="PROSITE" id="PS50977"/>
    </source>
</evidence>
<dbReference type="InterPro" id="IPR001647">
    <property type="entry name" value="HTH_TetR"/>
</dbReference>
<organism evidence="6 7">
    <name type="scientific">Niveispirillum lacus</name>
    <dbReference type="NCBI Taxonomy" id="1981099"/>
    <lineage>
        <taxon>Bacteria</taxon>
        <taxon>Pseudomonadati</taxon>
        <taxon>Pseudomonadota</taxon>
        <taxon>Alphaproteobacteria</taxon>
        <taxon>Rhodospirillales</taxon>
        <taxon>Azospirillaceae</taxon>
        <taxon>Niveispirillum</taxon>
    </lineage>
</organism>
<keyword evidence="7" id="KW-1185">Reference proteome</keyword>
<accession>A0A255YZ61</accession>
<dbReference type="Pfam" id="PF16925">
    <property type="entry name" value="TetR_C_13"/>
    <property type="match status" value="1"/>
</dbReference>
<evidence type="ECO:0000256" key="2">
    <source>
        <dbReference type="ARBA" id="ARBA00023125"/>
    </source>
</evidence>
<reference evidence="6 7" key="1">
    <citation type="submission" date="2017-07" db="EMBL/GenBank/DDBJ databases">
        <title>Niveispirillum cyanobacteriorum sp. nov., isolated from cyanobacterial aggregates in a eutrophic lake.</title>
        <authorList>
            <person name="Cai H."/>
        </authorList>
    </citation>
    <scope>NUCLEOTIDE SEQUENCE [LARGE SCALE GENOMIC DNA]</scope>
    <source>
        <strain evidence="7">TH1-14</strain>
    </source>
</reference>
<keyword evidence="2 4" id="KW-0238">DNA-binding</keyword>
<dbReference type="InterPro" id="IPR011075">
    <property type="entry name" value="TetR_C"/>
</dbReference>
<comment type="caution">
    <text evidence="6">The sequence shown here is derived from an EMBL/GenBank/DDBJ whole genome shotgun (WGS) entry which is preliminary data.</text>
</comment>
<sequence length="198" mass="21824">MSKGERTRAAILDQALAMTSTDGLTGLTIGTLADRLGMSKSGLFAHFGSKEQLQAAVLERAAELFADTVVRPALAQPRGLPRVLALFENWIAWTMDTVLPGGCPIQAASIEFDDRPGPIQDLIVKQQEDMRRVVIGATRRAVEEGHLRSDLDVEQFAFEGISLCYGFTQSYRLLKNPKAEMWARTAVHGLVDRGRNRQ</sequence>
<dbReference type="Gene3D" id="1.10.357.10">
    <property type="entry name" value="Tetracycline Repressor, domain 2"/>
    <property type="match status" value="1"/>
</dbReference>
<protein>
    <submittedName>
        <fullName evidence="6">TetR family transcriptional regulator</fullName>
    </submittedName>
</protein>
<dbReference type="InterPro" id="IPR036271">
    <property type="entry name" value="Tet_transcr_reg_TetR-rel_C_sf"/>
</dbReference>
<evidence type="ECO:0000256" key="3">
    <source>
        <dbReference type="ARBA" id="ARBA00023163"/>
    </source>
</evidence>
<name>A0A255YZ61_9PROT</name>
<dbReference type="SUPFAM" id="SSF48498">
    <property type="entry name" value="Tetracyclin repressor-like, C-terminal domain"/>
    <property type="match status" value="1"/>
</dbReference>
<dbReference type="Gene3D" id="1.10.10.60">
    <property type="entry name" value="Homeodomain-like"/>
    <property type="match status" value="1"/>
</dbReference>
<evidence type="ECO:0000313" key="7">
    <source>
        <dbReference type="Proteomes" id="UP000216998"/>
    </source>
</evidence>
<dbReference type="AlphaFoldDB" id="A0A255YZ61"/>
<keyword evidence="3" id="KW-0804">Transcription</keyword>
<dbReference type="EMBL" id="NOXU01000028">
    <property type="protein sequence ID" value="OYQ34469.1"/>
    <property type="molecule type" value="Genomic_DNA"/>
</dbReference>
<dbReference type="Proteomes" id="UP000216998">
    <property type="component" value="Unassembled WGS sequence"/>
</dbReference>
<dbReference type="OrthoDB" id="9811084at2"/>
<feature type="DNA-binding region" description="H-T-H motif" evidence="4">
    <location>
        <begin position="28"/>
        <end position="47"/>
    </location>
</feature>
<keyword evidence="1" id="KW-0805">Transcription regulation</keyword>
<dbReference type="RefSeq" id="WP_094456318.1">
    <property type="nucleotide sequence ID" value="NZ_NOXU01000028.1"/>
</dbReference>
<feature type="domain" description="HTH tetR-type" evidence="5">
    <location>
        <begin position="5"/>
        <end position="65"/>
    </location>
</feature>
<dbReference type="GO" id="GO:0003677">
    <property type="term" value="F:DNA binding"/>
    <property type="evidence" value="ECO:0007669"/>
    <property type="project" value="UniProtKB-UniRule"/>
</dbReference>
<proteinExistence type="predicted"/>
<dbReference type="Pfam" id="PF00440">
    <property type="entry name" value="TetR_N"/>
    <property type="match status" value="1"/>
</dbReference>
<dbReference type="SUPFAM" id="SSF46689">
    <property type="entry name" value="Homeodomain-like"/>
    <property type="match status" value="1"/>
</dbReference>
<gene>
    <name evidence="6" type="ORF">CHU95_10585</name>
</gene>
<dbReference type="PRINTS" id="PR00455">
    <property type="entry name" value="HTHTETR"/>
</dbReference>